<feature type="active site" evidence="6">
    <location>
        <position position="202"/>
    </location>
</feature>
<dbReference type="GO" id="GO:0006284">
    <property type="term" value="P:base-excision repair"/>
    <property type="evidence" value="ECO:0007669"/>
    <property type="project" value="TreeGrafter"/>
</dbReference>
<dbReference type="CDD" id="cd09087">
    <property type="entry name" value="Ape1-like_AP-endo"/>
    <property type="match status" value="1"/>
</dbReference>
<evidence type="ECO:0000256" key="6">
    <source>
        <dbReference type="PIRSR" id="PIRSR604808-1"/>
    </source>
</evidence>
<comment type="cofactor">
    <cofactor evidence="7 9">
        <name>Mg(2+)</name>
        <dbReference type="ChEBI" id="CHEBI:18420"/>
    </cofactor>
    <cofactor evidence="7 9">
        <name>Mn(2+)</name>
        <dbReference type="ChEBI" id="CHEBI:29035"/>
    </cofactor>
    <text evidence="7 9">Probably binds two magnesium or manganese ions per subunit.</text>
</comment>
<evidence type="ECO:0000256" key="10">
    <source>
        <dbReference type="SAM" id="MobiDB-lite"/>
    </source>
</evidence>
<dbReference type="PANTHER" id="PTHR22748:SF6">
    <property type="entry name" value="DNA-(APURINIC OR APYRIMIDINIC SITE) ENDONUCLEASE"/>
    <property type="match status" value="1"/>
</dbReference>
<feature type="binding site" evidence="7">
    <location>
        <position position="242"/>
    </location>
    <ligand>
        <name>Mg(2+)</name>
        <dbReference type="ChEBI" id="CHEBI:18420"/>
        <label>1</label>
    </ligand>
</feature>
<gene>
    <name evidence="12" type="ORF">A3770_05p38760</name>
</gene>
<proteinExistence type="inferred from homology"/>
<evidence type="ECO:0000256" key="1">
    <source>
        <dbReference type="ARBA" id="ARBA00001936"/>
    </source>
</evidence>
<feature type="site" description="Important for catalytic activity" evidence="8">
    <location>
        <position position="316"/>
    </location>
</feature>
<evidence type="ECO:0000256" key="8">
    <source>
        <dbReference type="PIRSR" id="PIRSR604808-3"/>
    </source>
</evidence>
<feature type="domain" description="Endonuclease/exonuclease/phosphatase" evidence="11">
    <location>
        <begin position="56"/>
        <end position="333"/>
    </location>
</feature>
<dbReference type="PROSITE" id="PS51435">
    <property type="entry name" value="AP_NUCLEASE_F1_4"/>
    <property type="match status" value="1"/>
</dbReference>
<evidence type="ECO:0000256" key="9">
    <source>
        <dbReference type="RuleBase" id="RU362131"/>
    </source>
</evidence>
<dbReference type="GO" id="GO:0008311">
    <property type="term" value="F:double-stranded DNA 3'-5' DNA exonuclease activity"/>
    <property type="evidence" value="ECO:0007669"/>
    <property type="project" value="TreeGrafter"/>
</dbReference>
<dbReference type="Pfam" id="PF03372">
    <property type="entry name" value="Exo_endo_phos"/>
    <property type="match status" value="1"/>
</dbReference>
<evidence type="ECO:0000256" key="5">
    <source>
        <dbReference type="ARBA" id="ARBA00022842"/>
    </source>
</evidence>
<dbReference type="NCBIfam" id="TIGR00633">
    <property type="entry name" value="xth"/>
    <property type="match status" value="1"/>
</dbReference>
<dbReference type="InterPro" id="IPR036691">
    <property type="entry name" value="Endo/exonu/phosph_ase_sf"/>
</dbReference>
<feature type="binding site" evidence="7">
    <location>
        <position position="349"/>
    </location>
    <ligand>
        <name>Mg(2+)</name>
        <dbReference type="ChEBI" id="CHEBI:18420"/>
        <label>1</label>
    </ligand>
</feature>
<keyword evidence="3 7" id="KW-0479">Metal-binding</keyword>
<keyword evidence="13" id="KW-1185">Reference proteome</keyword>
<feature type="active site" description="Proton donor/acceptor" evidence="6">
    <location>
        <position position="242"/>
    </location>
</feature>
<dbReference type="PANTHER" id="PTHR22748">
    <property type="entry name" value="AP ENDONUCLEASE"/>
    <property type="match status" value="1"/>
</dbReference>
<keyword evidence="7" id="KW-0464">Manganese</keyword>
<dbReference type="InterPro" id="IPR020848">
    <property type="entry name" value="AP_endonuclease_F1_CS"/>
</dbReference>
<sequence length="358" mass="39998">MALKREGAEGAKGGDTKKKQKKASAPAKDEKSKFVQPDAAPRQILPEGERGFNVAFWNVGSLRATLDKRSELLEKLVESTSRPEVIFLAEHKLQPGDALQTAEKDLFKLLPGYRAIWNCAEKKGYSGVVALLKEEVLGAMRPSSMKNKSVEVSTPEESLDRFEIKSCHRGLGIPPLAEEYNREGRVITLNFEKPNLYVVVAYVPNSGAGLKRIDYRLDTWERDMRAYIAKLEEEKPVAYLGDMNVAHLDEDIWNPDAKHLEKNAGTTTRERNAFSAMLDGGLVDGFRHFHPSVKGNYTFWSIRARNRPHNRGLRLDYTLVSESMVNGASPVQLADAYIVGDVCADFGDHCPVAMTVKY</sequence>
<dbReference type="Gene3D" id="3.60.10.10">
    <property type="entry name" value="Endonuclease/exonuclease/phosphatase"/>
    <property type="match status" value="1"/>
</dbReference>
<feature type="site" description="Interaction with DNA substrate" evidence="8">
    <location>
        <position position="349"/>
    </location>
</feature>
<dbReference type="GO" id="GO:0008081">
    <property type="term" value="F:phosphoric diester hydrolase activity"/>
    <property type="evidence" value="ECO:0007669"/>
    <property type="project" value="TreeGrafter"/>
</dbReference>
<feature type="binding site" evidence="7">
    <location>
        <position position="58"/>
    </location>
    <ligand>
        <name>Mg(2+)</name>
        <dbReference type="ChEBI" id="CHEBI:18420"/>
        <label>1</label>
    </ligand>
</feature>
<dbReference type="SUPFAM" id="SSF56219">
    <property type="entry name" value="DNase I-like"/>
    <property type="match status" value="1"/>
</dbReference>
<feature type="active site" description="Proton acceptor" evidence="6">
    <location>
        <position position="349"/>
    </location>
</feature>
<protein>
    <recommendedName>
        <fullName evidence="9">DNA-(apurinic or apyrimidinic site) endonuclease</fullName>
        <ecNumber evidence="9">3.1.-.-</ecNumber>
    </recommendedName>
</protein>
<reference evidence="12 13" key="1">
    <citation type="submission" date="2018-07" db="EMBL/GenBank/DDBJ databases">
        <title>The complete nuclear genome of the prasinophyte Chloropicon primus (CCMP1205).</title>
        <authorList>
            <person name="Pombert J.-F."/>
            <person name="Otis C."/>
            <person name="Turmel M."/>
            <person name="Lemieux C."/>
        </authorList>
    </citation>
    <scope>NUCLEOTIDE SEQUENCE [LARGE SCALE GENOMIC DNA]</scope>
    <source>
        <strain evidence="12 13">CCMP1205</strain>
    </source>
</reference>
<dbReference type="GO" id="GO:0046872">
    <property type="term" value="F:metal ion binding"/>
    <property type="evidence" value="ECO:0007669"/>
    <property type="project" value="UniProtKB-KW"/>
</dbReference>
<organism evidence="12 13">
    <name type="scientific">Chloropicon primus</name>
    <dbReference type="NCBI Taxonomy" id="1764295"/>
    <lineage>
        <taxon>Eukaryota</taxon>
        <taxon>Viridiplantae</taxon>
        <taxon>Chlorophyta</taxon>
        <taxon>Chloropicophyceae</taxon>
        <taxon>Chloropicales</taxon>
        <taxon>Chloropicaceae</taxon>
        <taxon>Chloropicon</taxon>
    </lineage>
</organism>
<keyword evidence="9" id="KW-0234">DNA repair</keyword>
<name>A0A5B8ML62_9CHLO</name>
<dbReference type="STRING" id="1764295.A0A5B8ML62"/>
<dbReference type="GO" id="GO:0003677">
    <property type="term" value="F:DNA binding"/>
    <property type="evidence" value="ECO:0007669"/>
    <property type="project" value="InterPro"/>
</dbReference>
<dbReference type="Proteomes" id="UP000316726">
    <property type="component" value="Chromosome 5"/>
</dbReference>
<keyword evidence="4" id="KW-0378">Hydrolase</keyword>
<dbReference type="GO" id="GO:0003906">
    <property type="term" value="F:DNA-(apurinic or apyrimidinic site) endonuclease activity"/>
    <property type="evidence" value="ECO:0007669"/>
    <property type="project" value="TreeGrafter"/>
</dbReference>
<dbReference type="AlphaFoldDB" id="A0A5B8ML62"/>
<comment type="cofactor">
    <cofactor evidence="1">
        <name>Mn(2+)</name>
        <dbReference type="ChEBI" id="CHEBI:29035"/>
    </cofactor>
</comment>
<keyword evidence="9" id="KW-0227">DNA damage</keyword>
<evidence type="ECO:0000256" key="2">
    <source>
        <dbReference type="ARBA" id="ARBA00007092"/>
    </source>
</evidence>
<feature type="compositionally biased region" description="Basic and acidic residues" evidence="10">
    <location>
        <begin position="1"/>
        <end position="17"/>
    </location>
</feature>
<accession>A0A5B8ML62</accession>
<dbReference type="InterPro" id="IPR005135">
    <property type="entry name" value="Endo/exonuclease/phosphatase"/>
</dbReference>
<dbReference type="GO" id="GO:0005634">
    <property type="term" value="C:nucleus"/>
    <property type="evidence" value="ECO:0007669"/>
    <property type="project" value="TreeGrafter"/>
</dbReference>
<dbReference type="InterPro" id="IPR004808">
    <property type="entry name" value="AP_endonuc_1"/>
</dbReference>
<evidence type="ECO:0000313" key="13">
    <source>
        <dbReference type="Proteomes" id="UP000316726"/>
    </source>
</evidence>
<evidence type="ECO:0000313" key="12">
    <source>
        <dbReference type="EMBL" id="QDZ21358.1"/>
    </source>
</evidence>
<evidence type="ECO:0000256" key="7">
    <source>
        <dbReference type="PIRSR" id="PIRSR604808-2"/>
    </source>
</evidence>
<dbReference type="EMBL" id="CP031038">
    <property type="protein sequence ID" value="QDZ21358.1"/>
    <property type="molecule type" value="Genomic_DNA"/>
</dbReference>
<evidence type="ECO:0000259" key="11">
    <source>
        <dbReference type="Pfam" id="PF03372"/>
    </source>
</evidence>
<keyword evidence="5 7" id="KW-0460">Magnesium</keyword>
<evidence type="ECO:0000256" key="3">
    <source>
        <dbReference type="ARBA" id="ARBA00022723"/>
    </source>
</evidence>
<comment type="similarity">
    <text evidence="2 9">Belongs to the DNA repair enzymes AP/ExoA family.</text>
</comment>
<feature type="binding site" evidence="7">
    <location>
        <position position="244"/>
    </location>
    <ligand>
        <name>Mg(2+)</name>
        <dbReference type="ChEBI" id="CHEBI:18420"/>
        <label>1</label>
    </ligand>
</feature>
<dbReference type="OrthoDB" id="498125at2759"/>
<feature type="binding site" evidence="7">
    <location>
        <position position="348"/>
    </location>
    <ligand>
        <name>Mg(2+)</name>
        <dbReference type="ChEBI" id="CHEBI:18420"/>
        <label>1</label>
    </ligand>
</feature>
<dbReference type="PROSITE" id="PS00728">
    <property type="entry name" value="AP_NUCLEASE_F1_3"/>
    <property type="match status" value="1"/>
</dbReference>
<evidence type="ECO:0000256" key="4">
    <source>
        <dbReference type="ARBA" id="ARBA00022801"/>
    </source>
</evidence>
<dbReference type="EC" id="3.1.-.-" evidence="9"/>
<feature type="site" description="Transition state stabilizer" evidence="8">
    <location>
        <position position="244"/>
    </location>
</feature>
<feature type="region of interest" description="Disordered" evidence="10">
    <location>
        <begin position="1"/>
        <end position="42"/>
    </location>
</feature>
<feature type="binding site" evidence="7">
    <location>
        <position position="90"/>
    </location>
    <ligand>
        <name>Mg(2+)</name>
        <dbReference type="ChEBI" id="CHEBI:18420"/>
        <label>1</label>
    </ligand>
</feature>